<evidence type="ECO:0000313" key="11">
    <source>
        <dbReference type="Proteomes" id="UP000465031"/>
    </source>
</evidence>
<name>A0A166IPN6_9MICO</name>
<reference evidence="9" key="3">
    <citation type="submission" date="2019-12" db="EMBL/GenBank/DDBJ databases">
        <title>Complete and Draft Genome Sequences of New Strains and Members of Some Known Species of the Genus Rathayibacter isolated from Plants.</title>
        <authorList>
            <person name="Tarlachkov S.V."/>
            <person name="Starodumova I.P."/>
            <person name="Dorofeeva L.V."/>
            <person name="Prisyazhnaya N.V."/>
            <person name="Leyn S.A."/>
            <person name="Zlamal J.E."/>
            <person name="Elane M.L."/>
            <person name="Osterman A.L."/>
            <person name="Nadler S.A."/>
            <person name="Subbotin S.A."/>
            <person name="Evtushenko L.I."/>
        </authorList>
    </citation>
    <scope>NUCLEOTIDE SEQUENCE</scope>
    <source>
        <strain evidence="9">VKM Ac-2761</strain>
    </source>
</reference>
<accession>A0A166IPN6</accession>
<protein>
    <submittedName>
        <fullName evidence="9">MFS transporter</fullName>
    </submittedName>
    <submittedName>
        <fullName evidence="8">Major Facilitator Superfamily protein</fullName>
    </submittedName>
</protein>
<dbReference type="AlphaFoldDB" id="A0A166IPN6"/>
<evidence type="ECO:0000256" key="1">
    <source>
        <dbReference type="ARBA" id="ARBA00004651"/>
    </source>
</evidence>
<evidence type="ECO:0000256" key="4">
    <source>
        <dbReference type="ARBA" id="ARBA00022692"/>
    </source>
</evidence>
<dbReference type="InterPro" id="IPR050171">
    <property type="entry name" value="MFS_Transporters"/>
</dbReference>
<feature type="transmembrane region" description="Helical" evidence="7">
    <location>
        <begin position="381"/>
        <end position="402"/>
    </location>
</feature>
<dbReference type="EMBL" id="CP047186">
    <property type="protein sequence ID" value="QHC55912.1"/>
    <property type="molecule type" value="Genomic_DNA"/>
</dbReference>
<dbReference type="KEGG" id="rte:GSU10_09905"/>
<gene>
    <name evidence="8" type="ORF">ACH61_00078</name>
    <name evidence="9" type="ORF">GSU10_09905</name>
</gene>
<reference evidence="8 10" key="1">
    <citation type="submission" date="2015-08" db="EMBL/GenBank/DDBJ databases">
        <title>Draft Genome Sequence of Rathayibacter sp. Strain VKM Ac-2596 Isolated from Leaf Gall Induced by Plant-Parasitic Nematodes.</title>
        <authorList>
            <person name="Vasilenko O.V."/>
            <person name="Starodumova I.P."/>
            <person name="Tarlachkov S.V."/>
            <person name="Dorofeeva L.V."/>
            <person name="Evtushenko L.I."/>
        </authorList>
    </citation>
    <scope>NUCLEOTIDE SEQUENCE [LARGE SCALE GENOMIC DNA]</scope>
    <source>
        <strain evidence="8 10">VKM Ac-2596</strain>
    </source>
</reference>
<evidence type="ECO:0000313" key="9">
    <source>
        <dbReference type="EMBL" id="QHC55912.1"/>
    </source>
</evidence>
<reference evidence="11" key="2">
    <citation type="submission" date="2019-12" db="EMBL/GenBank/DDBJ databases">
        <title>Complete and draft genome sequences of new strains and members of some known species of the genus Rathayibacter isolated from plants.</title>
        <authorList>
            <person name="Tarlachkov S.V."/>
            <person name="Starodumova I.P."/>
            <person name="Dorofeeva L.V."/>
            <person name="Prisyazhnaya N.V."/>
            <person name="Leyn S."/>
            <person name="Zlamal J."/>
            <person name="Elan M."/>
            <person name="Osterman A.L."/>
            <person name="Nadler S."/>
            <person name="Subbotin S.A."/>
            <person name="Evtushenko L.I."/>
        </authorList>
    </citation>
    <scope>NUCLEOTIDE SEQUENCE [LARGE SCALE GENOMIC DNA]</scope>
    <source>
        <strain evidence="11">VKM Ac-2761</strain>
    </source>
</reference>
<dbReference type="OrthoDB" id="3865324at2"/>
<keyword evidence="10" id="KW-1185">Reference proteome</keyword>
<evidence type="ECO:0000256" key="3">
    <source>
        <dbReference type="ARBA" id="ARBA00022475"/>
    </source>
</evidence>
<dbReference type="PANTHER" id="PTHR23517:SF2">
    <property type="entry name" value="MULTIDRUG RESISTANCE PROTEIN MDTH"/>
    <property type="match status" value="1"/>
</dbReference>
<organism evidence="8 10">
    <name type="scientific">Rathayibacter tanaceti</name>
    <dbReference type="NCBI Taxonomy" id="1671680"/>
    <lineage>
        <taxon>Bacteria</taxon>
        <taxon>Bacillati</taxon>
        <taxon>Actinomycetota</taxon>
        <taxon>Actinomycetes</taxon>
        <taxon>Micrococcales</taxon>
        <taxon>Microbacteriaceae</taxon>
        <taxon>Rathayibacter</taxon>
    </lineage>
</organism>
<keyword evidence="3" id="KW-1003">Cell membrane</keyword>
<dbReference type="PANTHER" id="PTHR23517">
    <property type="entry name" value="RESISTANCE PROTEIN MDTM, PUTATIVE-RELATED-RELATED"/>
    <property type="match status" value="1"/>
</dbReference>
<keyword evidence="5 7" id="KW-1133">Transmembrane helix</keyword>
<feature type="transmembrane region" description="Helical" evidence="7">
    <location>
        <begin position="221"/>
        <end position="246"/>
    </location>
</feature>
<evidence type="ECO:0000256" key="6">
    <source>
        <dbReference type="ARBA" id="ARBA00023136"/>
    </source>
</evidence>
<dbReference type="Proteomes" id="UP000076717">
    <property type="component" value="Unassembled WGS sequence"/>
</dbReference>
<dbReference type="Pfam" id="PF07690">
    <property type="entry name" value="MFS_1"/>
    <property type="match status" value="1"/>
</dbReference>
<dbReference type="Gene3D" id="1.20.1250.20">
    <property type="entry name" value="MFS general substrate transporter like domains"/>
    <property type="match status" value="1"/>
</dbReference>
<dbReference type="EMBL" id="LIIN01000002">
    <property type="protein sequence ID" value="KZX22724.1"/>
    <property type="molecule type" value="Genomic_DNA"/>
</dbReference>
<feature type="transmembrane region" description="Helical" evidence="7">
    <location>
        <begin position="314"/>
        <end position="332"/>
    </location>
</feature>
<keyword evidence="6 7" id="KW-0472">Membrane</keyword>
<comment type="subcellular location">
    <subcellularLocation>
        <location evidence="1">Cell membrane</location>
        <topology evidence="1">Multi-pass membrane protein</topology>
    </subcellularLocation>
</comment>
<feature type="transmembrane region" description="Helical" evidence="7">
    <location>
        <begin position="291"/>
        <end position="308"/>
    </location>
</feature>
<dbReference type="Proteomes" id="UP000465031">
    <property type="component" value="Chromosome"/>
</dbReference>
<keyword evidence="2" id="KW-0813">Transport</keyword>
<evidence type="ECO:0000313" key="8">
    <source>
        <dbReference type="EMBL" id="KZX22724.1"/>
    </source>
</evidence>
<dbReference type="PATRIC" id="fig|1671680.3.peg.79"/>
<dbReference type="SUPFAM" id="SSF103473">
    <property type="entry name" value="MFS general substrate transporter"/>
    <property type="match status" value="1"/>
</dbReference>
<feature type="transmembrane region" description="Helical" evidence="7">
    <location>
        <begin position="50"/>
        <end position="69"/>
    </location>
</feature>
<feature type="transmembrane region" description="Helical" evidence="7">
    <location>
        <begin position="353"/>
        <end position="375"/>
    </location>
</feature>
<sequence length="416" mass="43474">MTATDTRVATLRDRRLVVFSASYFVTYLGDGIFYVCAALFFTQILDVSPVVYGAVLTASWLVAMALSVPAGHLADRSDPRIVAAVMLLACGASVAAFVVVPSIVVFAVASVVLAVCTQGTQSARAAVIGRTFRPEIVTRVRAVLTATSNSGLALGAVVGGIALESADEAVFRAVFLIDAVTFVVSAGLVLATRTGPAPEREEGGRGGSLRSMLGVFRDGPYVGLGIANGVLSLHITLIDVALPLWIVRDTQAPTWSVALVFVINTALVVLLQYRVAREVTGVLVGVRRLRWAGLLLLAAMALFGAASLPTSPEPAIAVLVGAAVVLTFGEMIQTSSMTEISFRLVPDQRYGQYQGFFGMGGTLAEALGPLVVTWIVLGHGVLGWTLLGLALLLAAASVGPIVTRALRSPIARENLT</sequence>
<dbReference type="InterPro" id="IPR011701">
    <property type="entry name" value="MFS"/>
</dbReference>
<evidence type="ECO:0000313" key="10">
    <source>
        <dbReference type="Proteomes" id="UP000076717"/>
    </source>
</evidence>
<feature type="transmembrane region" description="Helical" evidence="7">
    <location>
        <begin position="169"/>
        <end position="191"/>
    </location>
</feature>
<proteinExistence type="predicted"/>
<dbReference type="InterPro" id="IPR036259">
    <property type="entry name" value="MFS_trans_sf"/>
</dbReference>
<dbReference type="RefSeq" id="WP_068207180.1">
    <property type="nucleotide sequence ID" value="NZ_CP047186.1"/>
</dbReference>
<evidence type="ECO:0000256" key="2">
    <source>
        <dbReference type="ARBA" id="ARBA00022448"/>
    </source>
</evidence>
<keyword evidence="4 7" id="KW-0812">Transmembrane</keyword>
<feature type="transmembrane region" description="Helical" evidence="7">
    <location>
        <begin position="81"/>
        <end position="100"/>
    </location>
</feature>
<feature type="transmembrane region" description="Helical" evidence="7">
    <location>
        <begin position="252"/>
        <end position="271"/>
    </location>
</feature>
<feature type="transmembrane region" description="Helical" evidence="7">
    <location>
        <begin position="21"/>
        <end position="44"/>
    </location>
</feature>
<dbReference type="GO" id="GO:0022857">
    <property type="term" value="F:transmembrane transporter activity"/>
    <property type="evidence" value="ECO:0007669"/>
    <property type="project" value="InterPro"/>
</dbReference>
<evidence type="ECO:0000256" key="7">
    <source>
        <dbReference type="SAM" id="Phobius"/>
    </source>
</evidence>
<dbReference type="GO" id="GO:0005886">
    <property type="term" value="C:plasma membrane"/>
    <property type="evidence" value="ECO:0007669"/>
    <property type="project" value="UniProtKB-SubCell"/>
</dbReference>
<evidence type="ECO:0000256" key="5">
    <source>
        <dbReference type="ARBA" id="ARBA00022989"/>
    </source>
</evidence>